<keyword evidence="12" id="KW-1185">Reference proteome</keyword>
<dbReference type="InterPro" id="IPR000719">
    <property type="entry name" value="Prot_kinase_dom"/>
</dbReference>
<evidence type="ECO:0000313" key="12">
    <source>
        <dbReference type="Proteomes" id="UP000007879"/>
    </source>
</evidence>
<feature type="compositionally biased region" description="Polar residues" evidence="9">
    <location>
        <begin position="193"/>
        <end position="207"/>
    </location>
</feature>
<evidence type="ECO:0000259" key="10">
    <source>
        <dbReference type="PROSITE" id="PS50011"/>
    </source>
</evidence>
<keyword evidence="5" id="KW-0418">Kinase</keyword>
<name>A0AAN0IQT6_AMPQE</name>
<reference evidence="11" key="2">
    <citation type="submission" date="2024-06" db="UniProtKB">
        <authorList>
            <consortium name="EnsemblMetazoa"/>
        </authorList>
    </citation>
    <scope>IDENTIFICATION</scope>
</reference>
<protein>
    <recommendedName>
        <fullName evidence="10">Protein kinase domain-containing protein</fullName>
    </recommendedName>
</protein>
<dbReference type="GeneID" id="100631881"/>
<evidence type="ECO:0000256" key="4">
    <source>
        <dbReference type="ARBA" id="ARBA00022741"/>
    </source>
</evidence>
<keyword evidence="4" id="KW-0547">Nucleotide-binding</keyword>
<organism evidence="11 12">
    <name type="scientific">Amphimedon queenslandica</name>
    <name type="common">Sponge</name>
    <dbReference type="NCBI Taxonomy" id="400682"/>
    <lineage>
        <taxon>Eukaryota</taxon>
        <taxon>Metazoa</taxon>
        <taxon>Porifera</taxon>
        <taxon>Demospongiae</taxon>
        <taxon>Heteroscleromorpha</taxon>
        <taxon>Haplosclerida</taxon>
        <taxon>Niphatidae</taxon>
        <taxon>Amphimedon</taxon>
    </lineage>
</organism>
<comment type="similarity">
    <text evidence="1">Belongs to the protein kinase superfamily. STE Ser/Thr protein kinase family. STE20 subfamily.</text>
</comment>
<dbReference type="AlphaFoldDB" id="A0AAN0IQT6"/>
<evidence type="ECO:0000256" key="6">
    <source>
        <dbReference type="ARBA" id="ARBA00022840"/>
    </source>
</evidence>
<evidence type="ECO:0000256" key="5">
    <source>
        <dbReference type="ARBA" id="ARBA00022777"/>
    </source>
</evidence>
<dbReference type="InterPro" id="IPR011009">
    <property type="entry name" value="Kinase-like_dom_sf"/>
</dbReference>
<keyword evidence="2" id="KW-0723">Serine/threonine-protein kinase</keyword>
<dbReference type="InterPro" id="IPR046409">
    <property type="entry name" value="PDC10_dimerisation_sf"/>
</dbReference>
<feature type="region of interest" description="Disordered" evidence="9">
    <location>
        <begin position="124"/>
        <end position="228"/>
    </location>
</feature>
<dbReference type="KEGG" id="aqu:100631881"/>
<dbReference type="GO" id="GO:0005737">
    <property type="term" value="C:cytoplasm"/>
    <property type="evidence" value="ECO:0007669"/>
    <property type="project" value="TreeGrafter"/>
</dbReference>
<proteinExistence type="inferred from homology"/>
<keyword evidence="3" id="KW-0808">Transferase</keyword>
<dbReference type="Gene3D" id="1.10.12.70">
    <property type="match status" value="1"/>
</dbReference>
<evidence type="ECO:0000256" key="1">
    <source>
        <dbReference type="ARBA" id="ARBA00008874"/>
    </source>
</evidence>
<dbReference type="Pfam" id="PF00069">
    <property type="entry name" value="Pkinase"/>
    <property type="match status" value="1"/>
</dbReference>
<sequence length="269" mass="30146">MFSDVRTQANYQLMGRHFVGLIFSCFEEIDKADVWSLGITAIELAQGQPPHADLHPMRVLFLIPKPELLGNYSKSFKEFIALCLNKDPKNRPSARELLRHKFIKHAKKTSCLVDLIDRYKRWKASGENSDSDSEDTSRSKVHRGDDEATDPPDWKFDTVRETSASEAPRLFNKEETSPVPVPVPTPPAPVSNGPINGLSTNLTSNLKSEGFEGGGSGNSPEREVSSPDRWSNLAIEELERAFELLESSNPGFSEIFIKCLVTQLQRRSM</sequence>
<feature type="compositionally biased region" description="Pro residues" evidence="9">
    <location>
        <begin position="179"/>
        <end position="189"/>
    </location>
</feature>
<dbReference type="Proteomes" id="UP000007879">
    <property type="component" value="Unassembled WGS sequence"/>
</dbReference>
<feature type="compositionally biased region" description="Basic and acidic residues" evidence="9">
    <location>
        <begin position="135"/>
        <end position="160"/>
    </location>
</feature>
<keyword evidence="6" id="KW-0067">ATP-binding</keyword>
<accession>A0AAN0IQT6</accession>
<comment type="catalytic activity">
    <reaction evidence="7">
        <text>L-threonyl-[protein] + ATP = O-phospho-L-threonyl-[protein] + ADP + H(+)</text>
        <dbReference type="Rhea" id="RHEA:46608"/>
        <dbReference type="Rhea" id="RHEA-COMP:11060"/>
        <dbReference type="Rhea" id="RHEA-COMP:11605"/>
        <dbReference type="ChEBI" id="CHEBI:15378"/>
        <dbReference type="ChEBI" id="CHEBI:30013"/>
        <dbReference type="ChEBI" id="CHEBI:30616"/>
        <dbReference type="ChEBI" id="CHEBI:61977"/>
        <dbReference type="ChEBI" id="CHEBI:456216"/>
        <dbReference type="EC" id="2.7.11.1"/>
    </reaction>
</comment>
<evidence type="ECO:0000313" key="11">
    <source>
        <dbReference type="EnsemblMetazoa" id="XP_011406943.1"/>
    </source>
</evidence>
<dbReference type="PANTHER" id="PTHR48012">
    <property type="entry name" value="STERILE20-LIKE KINASE, ISOFORM B-RELATED"/>
    <property type="match status" value="1"/>
</dbReference>
<dbReference type="PROSITE" id="PS50011">
    <property type="entry name" value="PROTEIN_KINASE_DOM"/>
    <property type="match status" value="1"/>
</dbReference>
<evidence type="ECO:0000256" key="2">
    <source>
        <dbReference type="ARBA" id="ARBA00022527"/>
    </source>
</evidence>
<dbReference type="RefSeq" id="XP_011406943.1">
    <property type="nucleotide sequence ID" value="XM_011408641.1"/>
</dbReference>
<dbReference type="SUPFAM" id="SSF56112">
    <property type="entry name" value="Protein kinase-like (PK-like)"/>
    <property type="match status" value="1"/>
</dbReference>
<dbReference type="PANTHER" id="PTHR48012:SF10">
    <property type="entry name" value="FI20177P1"/>
    <property type="match status" value="1"/>
</dbReference>
<evidence type="ECO:0000256" key="9">
    <source>
        <dbReference type="SAM" id="MobiDB-lite"/>
    </source>
</evidence>
<evidence type="ECO:0000256" key="8">
    <source>
        <dbReference type="ARBA" id="ARBA00048679"/>
    </source>
</evidence>
<feature type="domain" description="Protein kinase" evidence="10">
    <location>
        <begin position="1"/>
        <end position="103"/>
    </location>
</feature>
<reference evidence="12" key="1">
    <citation type="journal article" date="2010" name="Nature">
        <title>The Amphimedon queenslandica genome and the evolution of animal complexity.</title>
        <authorList>
            <person name="Srivastava M."/>
            <person name="Simakov O."/>
            <person name="Chapman J."/>
            <person name="Fahey B."/>
            <person name="Gauthier M.E."/>
            <person name="Mitros T."/>
            <person name="Richards G.S."/>
            <person name="Conaco C."/>
            <person name="Dacre M."/>
            <person name="Hellsten U."/>
            <person name="Larroux C."/>
            <person name="Putnam N.H."/>
            <person name="Stanke M."/>
            <person name="Adamska M."/>
            <person name="Darling A."/>
            <person name="Degnan S.M."/>
            <person name="Oakley T.H."/>
            <person name="Plachetzki D.C."/>
            <person name="Zhai Y."/>
            <person name="Adamski M."/>
            <person name="Calcino A."/>
            <person name="Cummins S.F."/>
            <person name="Goodstein D.M."/>
            <person name="Harris C."/>
            <person name="Jackson D.J."/>
            <person name="Leys S.P."/>
            <person name="Shu S."/>
            <person name="Woodcroft B.J."/>
            <person name="Vervoort M."/>
            <person name="Kosik K.S."/>
            <person name="Manning G."/>
            <person name="Degnan B.M."/>
            <person name="Rokhsar D.S."/>
        </authorList>
    </citation>
    <scope>NUCLEOTIDE SEQUENCE [LARGE SCALE GENOMIC DNA]</scope>
</reference>
<dbReference type="EnsemblMetazoa" id="XM_011408641.1">
    <property type="protein sequence ID" value="XP_011406943.1"/>
    <property type="gene ID" value="LOC100631881"/>
</dbReference>
<dbReference type="GO" id="GO:0005524">
    <property type="term" value="F:ATP binding"/>
    <property type="evidence" value="ECO:0007669"/>
    <property type="project" value="UniProtKB-KW"/>
</dbReference>
<evidence type="ECO:0000256" key="3">
    <source>
        <dbReference type="ARBA" id="ARBA00022679"/>
    </source>
</evidence>
<evidence type="ECO:0000256" key="7">
    <source>
        <dbReference type="ARBA" id="ARBA00047899"/>
    </source>
</evidence>
<dbReference type="InterPro" id="IPR050629">
    <property type="entry name" value="STE20/SPS1-PAK"/>
</dbReference>
<comment type="catalytic activity">
    <reaction evidence="8">
        <text>L-seryl-[protein] + ATP = O-phospho-L-seryl-[protein] + ADP + H(+)</text>
        <dbReference type="Rhea" id="RHEA:17989"/>
        <dbReference type="Rhea" id="RHEA-COMP:9863"/>
        <dbReference type="Rhea" id="RHEA-COMP:11604"/>
        <dbReference type="ChEBI" id="CHEBI:15378"/>
        <dbReference type="ChEBI" id="CHEBI:29999"/>
        <dbReference type="ChEBI" id="CHEBI:30616"/>
        <dbReference type="ChEBI" id="CHEBI:83421"/>
        <dbReference type="ChEBI" id="CHEBI:456216"/>
        <dbReference type="EC" id="2.7.11.1"/>
    </reaction>
</comment>
<dbReference type="Gene3D" id="1.10.510.10">
    <property type="entry name" value="Transferase(Phosphotransferase) domain 1"/>
    <property type="match status" value="1"/>
</dbReference>
<dbReference type="GO" id="GO:0004674">
    <property type="term" value="F:protein serine/threonine kinase activity"/>
    <property type="evidence" value="ECO:0007669"/>
    <property type="project" value="UniProtKB-KW"/>
</dbReference>